<dbReference type="Gene3D" id="3.10.170.20">
    <property type="match status" value="1"/>
</dbReference>
<feature type="compositionally biased region" description="Basic and acidic residues" evidence="11">
    <location>
        <begin position="246"/>
        <end position="270"/>
    </location>
</feature>
<evidence type="ECO:0000256" key="11">
    <source>
        <dbReference type="SAM" id="MobiDB-lite"/>
    </source>
</evidence>
<feature type="binding site" evidence="9">
    <location>
        <position position="229"/>
    </location>
    <ligand>
        <name>Zn(2+)</name>
        <dbReference type="ChEBI" id="CHEBI:29105"/>
        <note>catalytic</note>
    </ligand>
</feature>
<dbReference type="GO" id="GO:0006508">
    <property type="term" value="P:proteolysis"/>
    <property type="evidence" value="ECO:0007669"/>
    <property type="project" value="UniProtKB-KW"/>
</dbReference>
<comment type="similarity">
    <text evidence="1 10">Belongs to the peptidase M8 family.</text>
</comment>
<sequence>MMQCSRYMLVLLCFISLVVYTQSEYICQVMPNITMNFGVLGQPIDKRQQGGNRLKFIVIYRPTIERHPLFPRFKTEVVEKALGFWERTLSVRKPPSRKLLIERGCVEPAFYRDPKTGKKFCRSQCKPTAKCYDHPVPNEYASGCLIGYGNGNMREVYKDGPGFEPNEYVIFVGSENKHGCTSGTTLAYAGPCEMHPTTDRPIMGSINFCPQKMEVEEPGKTMLIGTAIHELAHAMGFTRSNFALMREPDGKPRTPRDPKTGRPPLNREHQYTANENTVKRIDRPWVSAAGSFTKSFMSFVTPAILEEGRKHYNCRELDGIDIENEGGAGTQGSHFEKRTVGDETMAGVTGVKTVLSRLTLAFFTDSGWWDVDYSVAEPWLYGKNLGCTFVMQSCYAYMQQMKRAGKSLEPYCDEPDQLMCYHRKAFGICAVAQFMKYLPPTDQYFKGAPDTGGTSSLIDHCPLVQPMKTFFQEPLVTYCDHQLNIPIAQKGNMFAQDFGNNSICIAHKGAWKAQMGGKQSNDPRVKATCHQFSCSGGVQVIVNGRPFPCNSGLAQIATDQIQGEAICPTPEEVCR</sequence>
<dbReference type="Gene3D" id="2.10.55.10">
    <property type="entry name" value="Leishmanolysin domain 3"/>
    <property type="match status" value="1"/>
</dbReference>
<evidence type="ECO:0000256" key="1">
    <source>
        <dbReference type="ARBA" id="ARBA00005860"/>
    </source>
</evidence>
<keyword evidence="3 9" id="KW-0479">Metal-binding</keyword>
<feature type="active site" evidence="8">
    <location>
        <position position="230"/>
    </location>
</feature>
<evidence type="ECO:0000313" key="13">
    <source>
        <dbReference type="Proteomes" id="UP000311919"/>
    </source>
</evidence>
<proteinExistence type="inferred from homology"/>
<evidence type="ECO:0000256" key="4">
    <source>
        <dbReference type="ARBA" id="ARBA00022801"/>
    </source>
</evidence>
<dbReference type="Proteomes" id="UP000311919">
    <property type="component" value="Unassembled WGS sequence"/>
</dbReference>
<feature type="non-terminal residue" evidence="12">
    <location>
        <position position="575"/>
    </location>
</feature>
<dbReference type="AlphaFoldDB" id="A0A4Z2DP41"/>
<evidence type="ECO:0000256" key="8">
    <source>
        <dbReference type="PIRSR" id="PIRSR601577-1"/>
    </source>
</evidence>
<evidence type="ECO:0000313" key="12">
    <source>
        <dbReference type="EMBL" id="TNN18162.1"/>
    </source>
</evidence>
<dbReference type="Gene3D" id="3.90.132.10">
    <property type="entry name" value="Leishmanolysin , domain 2"/>
    <property type="match status" value="1"/>
</dbReference>
<dbReference type="OrthoDB" id="527990at2759"/>
<dbReference type="FunFam" id="3.90.132.10:FF:000001">
    <property type="entry name" value="leishmanolysin-like peptidase isoform X2"/>
    <property type="match status" value="1"/>
</dbReference>
<keyword evidence="13" id="KW-1185">Reference proteome</keyword>
<dbReference type="PANTHER" id="PTHR10942:SF0">
    <property type="entry name" value="LEISHMANOLYSIN-LIKE PEPTIDASE"/>
    <property type="match status" value="1"/>
</dbReference>
<keyword evidence="5 9" id="KW-0862">Zinc</keyword>
<dbReference type="GO" id="GO:0046872">
    <property type="term" value="F:metal ion binding"/>
    <property type="evidence" value="ECO:0007669"/>
    <property type="project" value="UniProtKB-KW"/>
</dbReference>
<keyword evidence="4 10" id="KW-0378">Hydrolase</keyword>
<feature type="region of interest" description="Disordered" evidence="11">
    <location>
        <begin position="243"/>
        <end position="273"/>
    </location>
</feature>
<evidence type="ECO:0000256" key="6">
    <source>
        <dbReference type="ARBA" id="ARBA00023049"/>
    </source>
</evidence>
<organism evidence="12 13">
    <name type="scientific">Schistosoma japonicum</name>
    <name type="common">Blood fluke</name>
    <dbReference type="NCBI Taxonomy" id="6182"/>
    <lineage>
        <taxon>Eukaryota</taxon>
        <taxon>Metazoa</taxon>
        <taxon>Spiralia</taxon>
        <taxon>Lophotrochozoa</taxon>
        <taxon>Platyhelminthes</taxon>
        <taxon>Trematoda</taxon>
        <taxon>Digenea</taxon>
        <taxon>Strigeidida</taxon>
        <taxon>Schistosomatoidea</taxon>
        <taxon>Schistosomatidae</taxon>
        <taxon>Schistosoma</taxon>
    </lineage>
</organism>
<evidence type="ECO:0000256" key="10">
    <source>
        <dbReference type="RuleBase" id="RU366077"/>
    </source>
</evidence>
<gene>
    <name evidence="12" type="ORF">EWB00_010576</name>
</gene>
<name>A0A4Z2DP41_SCHJA</name>
<evidence type="ECO:0000256" key="5">
    <source>
        <dbReference type="ARBA" id="ARBA00022833"/>
    </source>
</evidence>
<dbReference type="GO" id="GO:0007155">
    <property type="term" value="P:cell adhesion"/>
    <property type="evidence" value="ECO:0007669"/>
    <property type="project" value="InterPro"/>
</dbReference>
<reference evidence="12 13" key="1">
    <citation type="submission" date="2019-03" db="EMBL/GenBank/DDBJ databases">
        <title>An improved genome assembly of the fluke Schistosoma japonicum.</title>
        <authorList>
            <person name="Hu W."/>
            <person name="Luo F."/>
            <person name="Yin M."/>
            <person name="Mo X."/>
            <person name="Sun C."/>
            <person name="Wu Q."/>
            <person name="Zhu B."/>
            <person name="Xiang M."/>
            <person name="Wang J."/>
            <person name="Wang Y."/>
            <person name="Zhang T."/>
            <person name="Xu B."/>
            <person name="Zheng H."/>
            <person name="Feng Z."/>
        </authorList>
    </citation>
    <scope>NUCLEOTIDE SEQUENCE [LARGE SCALE GENOMIC DNA]</scope>
    <source>
        <strain evidence="12">HuSjv2</strain>
        <tissue evidence="12">Worms</tissue>
    </source>
</reference>
<dbReference type="Pfam" id="PF01457">
    <property type="entry name" value="Peptidase_M8"/>
    <property type="match status" value="2"/>
</dbReference>
<evidence type="ECO:0000256" key="2">
    <source>
        <dbReference type="ARBA" id="ARBA00022670"/>
    </source>
</evidence>
<feature type="binding site" evidence="9">
    <location>
        <position position="233"/>
    </location>
    <ligand>
        <name>Zn(2+)</name>
        <dbReference type="ChEBI" id="CHEBI:29105"/>
        <note>catalytic</note>
    </ligand>
</feature>
<keyword evidence="10" id="KW-0732">Signal</keyword>
<accession>A0A4Z2DP41</accession>
<evidence type="ECO:0000256" key="9">
    <source>
        <dbReference type="PIRSR" id="PIRSR601577-2"/>
    </source>
</evidence>
<feature type="binding site" evidence="9">
    <location>
        <position position="334"/>
    </location>
    <ligand>
        <name>Zn(2+)</name>
        <dbReference type="ChEBI" id="CHEBI:29105"/>
        <note>catalytic</note>
    </ligand>
</feature>
<feature type="signal peptide" evidence="10">
    <location>
        <begin position="1"/>
        <end position="23"/>
    </location>
</feature>
<feature type="chain" id="PRO_5023974319" description="Leishmanolysin-like peptidase" evidence="10">
    <location>
        <begin position="24"/>
        <end position="575"/>
    </location>
</feature>
<evidence type="ECO:0000256" key="3">
    <source>
        <dbReference type="ARBA" id="ARBA00022723"/>
    </source>
</evidence>
<dbReference type="GO" id="GO:0004222">
    <property type="term" value="F:metalloendopeptidase activity"/>
    <property type="evidence" value="ECO:0007669"/>
    <property type="project" value="UniProtKB-UniRule"/>
</dbReference>
<dbReference type="EMBL" id="SKCS01000083">
    <property type="protein sequence ID" value="TNN18162.1"/>
    <property type="molecule type" value="Genomic_DNA"/>
</dbReference>
<evidence type="ECO:0000256" key="7">
    <source>
        <dbReference type="ARBA" id="ARBA00039717"/>
    </source>
</evidence>
<dbReference type="PANTHER" id="PTHR10942">
    <property type="entry name" value="LEISHMANOLYSIN-LIKE PEPTIDASE"/>
    <property type="match status" value="1"/>
</dbReference>
<dbReference type="GO" id="GO:0005737">
    <property type="term" value="C:cytoplasm"/>
    <property type="evidence" value="ECO:0007669"/>
    <property type="project" value="TreeGrafter"/>
</dbReference>
<keyword evidence="2 10" id="KW-0645">Protease</keyword>
<protein>
    <recommendedName>
        <fullName evidence="7 10">Leishmanolysin-like peptidase</fullName>
        <ecNumber evidence="10">3.4.24.-</ecNumber>
    </recommendedName>
</protein>
<keyword evidence="6 9" id="KW-0482">Metalloprotease</keyword>
<dbReference type="InterPro" id="IPR001577">
    <property type="entry name" value="Peptidase_M8"/>
</dbReference>
<dbReference type="SUPFAM" id="SSF55486">
    <property type="entry name" value="Metalloproteases ('zincins'), catalytic domain"/>
    <property type="match status" value="1"/>
</dbReference>
<comment type="cofactor">
    <cofactor evidence="9 10">
        <name>Zn(2+)</name>
        <dbReference type="ChEBI" id="CHEBI:29105"/>
    </cofactor>
    <text evidence="9 10">Binds 1 zinc ion per subunit.</text>
</comment>
<dbReference type="EC" id="3.4.24.-" evidence="10"/>
<comment type="caution">
    <text evidence="12">The sequence shown here is derived from an EMBL/GenBank/DDBJ whole genome shotgun (WGS) entry which is preliminary data.</text>
</comment>
<dbReference type="GO" id="GO:0016020">
    <property type="term" value="C:membrane"/>
    <property type="evidence" value="ECO:0007669"/>
    <property type="project" value="InterPro"/>
</dbReference>